<evidence type="ECO:0000313" key="2">
    <source>
        <dbReference type="Proteomes" id="UP001054889"/>
    </source>
</evidence>
<comment type="caution">
    <text evidence="1">The sequence shown here is derived from an EMBL/GenBank/DDBJ whole genome shotgun (WGS) entry which is preliminary data.</text>
</comment>
<protein>
    <submittedName>
        <fullName evidence="1">Uncharacterized protein</fullName>
    </submittedName>
</protein>
<reference evidence="1" key="2">
    <citation type="submission" date="2021-12" db="EMBL/GenBank/DDBJ databases">
        <title>Resequencing data analysis of finger millet.</title>
        <authorList>
            <person name="Hatakeyama M."/>
            <person name="Aluri S."/>
            <person name="Balachadran M.T."/>
            <person name="Sivarajan S.R."/>
            <person name="Poveda L."/>
            <person name="Shimizu-Inatsugi R."/>
            <person name="Schlapbach R."/>
            <person name="Sreeman S.M."/>
            <person name="Shimizu K.K."/>
        </authorList>
    </citation>
    <scope>NUCLEOTIDE SEQUENCE</scope>
</reference>
<sequence length="87" mass="9117">MVPRGAISDAVYYSCHGLEPEHEHGPPDGGALTTRLVTYRFPSHGVIPSPPVGKGASTCYLVDYSGRLLVPGGGDAPRLQVDRGDDG</sequence>
<proteinExistence type="predicted"/>
<gene>
    <name evidence="1" type="primary">ga07366</name>
    <name evidence="1" type="ORF">PR202_ga07366</name>
</gene>
<evidence type="ECO:0000313" key="1">
    <source>
        <dbReference type="EMBL" id="GJM91031.1"/>
    </source>
</evidence>
<keyword evidence="2" id="KW-1185">Reference proteome</keyword>
<name>A0AAV5BYC6_ELECO</name>
<dbReference type="Proteomes" id="UP001054889">
    <property type="component" value="Unassembled WGS sequence"/>
</dbReference>
<accession>A0AAV5BYC6</accession>
<dbReference type="AlphaFoldDB" id="A0AAV5BYC6"/>
<dbReference type="EMBL" id="BQKI01000003">
    <property type="protein sequence ID" value="GJM91031.1"/>
    <property type="molecule type" value="Genomic_DNA"/>
</dbReference>
<reference evidence="1" key="1">
    <citation type="journal article" date="2018" name="DNA Res.">
        <title>Multiple hybrid de novo genome assembly of finger millet, an orphan allotetraploid crop.</title>
        <authorList>
            <person name="Hatakeyama M."/>
            <person name="Aluri S."/>
            <person name="Balachadran M.T."/>
            <person name="Sivarajan S.R."/>
            <person name="Patrignani A."/>
            <person name="Gruter S."/>
            <person name="Poveda L."/>
            <person name="Shimizu-Inatsugi R."/>
            <person name="Baeten J."/>
            <person name="Francoijs K.J."/>
            <person name="Nataraja K.N."/>
            <person name="Reddy Y.A.N."/>
            <person name="Phadnis S."/>
            <person name="Ravikumar R.L."/>
            <person name="Schlapbach R."/>
            <person name="Sreeman S.M."/>
            <person name="Shimizu K.K."/>
        </authorList>
    </citation>
    <scope>NUCLEOTIDE SEQUENCE</scope>
</reference>
<organism evidence="1 2">
    <name type="scientific">Eleusine coracana subsp. coracana</name>
    <dbReference type="NCBI Taxonomy" id="191504"/>
    <lineage>
        <taxon>Eukaryota</taxon>
        <taxon>Viridiplantae</taxon>
        <taxon>Streptophyta</taxon>
        <taxon>Embryophyta</taxon>
        <taxon>Tracheophyta</taxon>
        <taxon>Spermatophyta</taxon>
        <taxon>Magnoliopsida</taxon>
        <taxon>Liliopsida</taxon>
        <taxon>Poales</taxon>
        <taxon>Poaceae</taxon>
        <taxon>PACMAD clade</taxon>
        <taxon>Chloridoideae</taxon>
        <taxon>Cynodonteae</taxon>
        <taxon>Eleusininae</taxon>
        <taxon>Eleusine</taxon>
    </lineage>
</organism>